<keyword evidence="4" id="KW-0732">Signal</keyword>
<dbReference type="InterPro" id="IPR029058">
    <property type="entry name" value="AB_hydrolase_fold"/>
</dbReference>
<name>A0AA38XVC0_9EURO</name>
<evidence type="ECO:0000313" key="9">
    <source>
        <dbReference type="EMBL" id="KAJ9623820.1"/>
    </source>
</evidence>
<dbReference type="EMBL" id="JAPDRN010000097">
    <property type="protein sequence ID" value="KAJ9623820.1"/>
    <property type="molecule type" value="Genomic_DNA"/>
</dbReference>
<dbReference type="Proteomes" id="UP001172681">
    <property type="component" value="Unassembled WGS sequence"/>
</dbReference>
<accession>A0AA38XVC0</accession>
<evidence type="ECO:0000256" key="6">
    <source>
        <dbReference type="ARBA" id="ARBA00022837"/>
    </source>
</evidence>
<dbReference type="EC" id="3.1.1.-" evidence="8"/>
<gene>
    <name evidence="9" type="ORF">H2204_011006</name>
</gene>
<proteinExistence type="inferred from homology"/>
<reference evidence="9" key="1">
    <citation type="submission" date="2022-10" db="EMBL/GenBank/DDBJ databases">
        <title>Culturing micro-colonial fungi from biological soil crusts in the Mojave desert and describing Neophaeococcomyces mojavensis, and introducing the new genera and species Taxawa tesnikishii.</title>
        <authorList>
            <person name="Kurbessoian T."/>
            <person name="Stajich J.E."/>
        </authorList>
    </citation>
    <scope>NUCLEOTIDE SEQUENCE</scope>
    <source>
        <strain evidence="9">TK_35</strain>
    </source>
</reference>
<keyword evidence="5 8" id="KW-0378">Hydrolase</keyword>
<dbReference type="GO" id="GO:0046872">
    <property type="term" value="F:metal ion binding"/>
    <property type="evidence" value="ECO:0007669"/>
    <property type="project" value="UniProtKB-KW"/>
</dbReference>
<dbReference type="PANTHER" id="PTHR33938:SF8">
    <property type="entry name" value="CARBOXYLIC ESTER HYDROLASE"/>
    <property type="match status" value="1"/>
</dbReference>
<keyword evidence="7" id="KW-1015">Disulfide bond</keyword>
<evidence type="ECO:0000256" key="3">
    <source>
        <dbReference type="ARBA" id="ARBA00022723"/>
    </source>
</evidence>
<evidence type="ECO:0000256" key="7">
    <source>
        <dbReference type="ARBA" id="ARBA00023157"/>
    </source>
</evidence>
<sequence>MAFSSCHFGNVQQHFSTPCGCLVAPVIEGAEILRITAAEVFNASHPSFPVLQAPEVSGVNFCNVTVSLRHHGADDTVFVYVWLPLRGWNGRYQAVGGGGLSAGLGDRSLMHQVDNGYASSWTEAGLTLNQTIDPTTAIWALKEDGSLNEDLLLNLSWRSAHDMAVISKDIIKQFYGAEPEYSYWHGCSQGGRQGYAVASKIPHAFDGILAIAPMLDWPRLMAAELWPMVVMNNMGIPPPCLLEEYRRATLAACDQPDGAIDGLISNAQCIRKFAFDFGSLVGKSITCDEIPGGTDTKGRSKHSRLMSAKTLIVNSTHSAIVRKLMEGPTTADGRVLWHGIAPGTRFDALANISKNDRGSYEAVPFKIAENWIKHIVLRNPTYDVASMSFTEFERVFNESVETQSRLFGDQELDLLPFSQSGGKLLSWTGMSDRYNSPLTLMRYYEVVQDQFGGTQALDEFYRLFLAPGVDHCCGGGGPAPNNAFKALVHWVEDGNSPDVLPAARIAEDGIVTSRNLCRYPRESAYRGGDIRSADSFECKLLGISAGLEKGHHRQTCAISFAQALEDRTVALR</sequence>
<comment type="caution">
    <text evidence="9">The sequence shown here is derived from an EMBL/GenBank/DDBJ whole genome shotgun (WGS) entry which is preliminary data.</text>
</comment>
<evidence type="ECO:0000256" key="1">
    <source>
        <dbReference type="ARBA" id="ARBA00006249"/>
    </source>
</evidence>
<organism evidence="9 10">
    <name type="scientific">Knufia peltigerae</name>
    <dbReference type="NCBI Taxonomy" id="1002370"/>
    <lineage>
        <taxon>Eukaryota</taxon>
        <taxon>Fungi</taxon>
        <taxon>Dikarya</taxon>
        <taxon>Ascomycota</taxon>
        <taxon>Pezizomycotina</taxon>
        <taxon>Eurotiomycetes</taxon>
        <taxon>Chaetothyriomycetidae</taxon>
        <taxon>Chaetothyriales</taxon>
        <taxon>Trichomeriaceae</taxon>
        <taxon>Knufia</taxon>
    </lineage>
</organism>
<evidence type="ECO:0000256" key="4">
    <source>
        <dbReference type="ARBA" id="ARBA00022729"/>
    </source>
</evidence>
<dbReference type="AlphaFoldDB" id="A0AA38XVC0"/>
<evidence type="ECO:0000256" key="8">
    <source>
        <dbReference type="RuleBase" id="RU361238"/>
    </source>
</evidence>
<evidence type="ECO:0000313" key="10">
    <source>
        <dbReference type="Proteomes" id="UP001172681"/>
    </source>
</evidence>
<dbReference type="GO" id="GO:0030600">
    <property type="term" value="F:feruloyl esterase activity"/>
    <property type="evidence" value="ECO:0007669"/>
    <property type="project" value="UniProtKB-ARBA"/>
</dbReference>
<dbReference type="PANTHER" id="PTHR33938">
    <property type="entry name" value="FERULOYL ESTERASE B-RELATED"/>
    <property type="match status" value="1"/>
</dbReference>
<dbReference type="InterPro" id="IPR011118">
    <property type="entry name" value="Tannase/feruloyl_esterase"/>
</dbReference>
<keyword evidence="3" id="KW-0479">Metal-binding</keyword>
<evidence type="ECO:0000256" key="2">
    <source>
        <dbReference type="ARBA" id="ARBA00022487"/>
    </source>
</evidence>
<protein>
    <recommendedName>
        <fullName evidence="8">Carboxylic ester hydrolase</fullName>
        <ecNumber evidence="8">3.1.1.-</ecNumber>
    </recommendedName>
</protein>
<keyword evidence="10" id="KW-1185">Reference proteome</keyword>
<evidence type="ECO:0000256" key="5">
    <source>
        <dbReference type="ARBA" id="ARBA00022801"/>
    </source>
</evidence>
<keyword evidence="6" id="KW-0106">Calcium</keyword>
<keyword evidence="2" id="KW-0719">Serine esterase</keyword>
<comment type="similarity">
    <text evidence="1 8">Belongs to the tannase family.</text>
</comment>
<dbReference type="SUPFAM" id="SSF53474">
    <property type="entry name" value="alpha/beta-Hydrolases"/>
    <property type="match status" value="1"/>
</dbReference>
<dbReference type="Pfam" id="PF07519">
    <property type="entry name" value="Tannase"/>
    <property type="match status" value="1"/>
</dbReference>